<feature type="region of interest" description="Disordered" evidence="15">
    <location>
        <begin position="136"/>
        <end position="196"/>
    </location>
</feature>
<dbReference type="Gene3D" id="1.10.287.570">
    <property type="entry name" value="Helical hairpin bin"/>
    <property type="match status" value="1"/>
</dbReference>
<feature type="region of interest" description="Disordered" evidence="15">
    <location>
        <begin position="1738"/>
        <end position="1845"/>
    </location>
</feature>
<keyword evidence="4 14" id="KW-0813">Transport</keyword>
<dbReference type="Pfam" id="PF07565">
    <property type="entry name" value="Band_3_cyto"/>
    <property type="match status" value="1"/>
</dbReference>
<evidence type="ECO:0000256" key="4">
    <source>
        <dbReference type="ARBA" id="ARBA00022448"/>
    </source>
</evidence>
<gene>
    <name evidence="18" type="ORF">CGI_10014158</name>
</gene>
<sequence length="1845" mass="206572">MALHGRDNHEDLVSTVFSLPQTTAGHRSSSFPHIHHPLRPLRSKSQKNVRHADHHHKKKKKKKKRRMHVNKSFPSKMAVQSPPIPEDNEEEYTSDSDSDSSLSRRNSTASQDFADGPLVITEIGDIDRSSSVDLDKALGDVPLEPPSPSPSSPQLVVPVNGTPKKKSSGRKVADFFIGENESSPPRDSSKGSMDSKQYKYISDETSQQSDFNMEDQFSLLDIGTTEQEPLLSVQAQHKPAGSARSLNEDGRSRVHFSVGGDESSANLLSINREGSDPSLSSGNKQNKASIGSLSSGKSSKSHRSKRHHHYDHYKTEDLLLRRQKGSEVRLDIMMQSEPTEVDEAKMLHKVDLDEMASHRLDNLHGGRRHRLRKNHSAMSSIVHVGKHKKAKHKIFQPRKKVDHRPHEVFVELDELYEGEGENYEWREKARWIKFEEDVEEGAERWGKPHVASLSFHSLLELRRGLENGTMVLDLVAEDLPSIVTYVVDDLVIHDHIKSEHKGKVLKTLLMKHKHQKEKSLRRSLTSSASFRSSTSLEKMLDSPTSENLAKKEKEAAQKAKDNEVKNLEFVKVDVDNNLHADGVHIGITTNESRQKNIQDIMKRIPKDAEALTVLVGCVDYLEKPAMAFVRLAEGQVLDNLTEVPLPVRFLFILLGPENAMDYHEVGRSISTLMANQHFHDIAYKAISRDELLHAINEFLDESIVLPPALLKKEEKDKIPLDPIKRTGRLFGGLVNDVKRRYPQYLSDFKDALHFQCVTSFIFIFFACLSPTIAFGGLLGEKTKEYMGVTETILSTSFSGVLFGLFSAQPMMILGATGPVLVFEESLYQFCTSYDIEFLPMRFWIGFWVMIITFVVIGLEGSFLVKNITRFTEEIFTIVISLIFIYEVVKKMKATFYDHPLQVSYTNCGGVGPAYNVSFNDTKSLDNSTAYSTLSTPENLYHVQQDHAFHDEVPQPNTALLSLVLMLGTFFIAYFLRIFRNSKFLGRSARRALGDFGVVIALFLMVLLDAITPTVYTQKLIISDNFEPTDSSKRGWIVPPMGSKKRMNADMIIGASLPAFLLFILLFLETQITEMTLNKKEFKMKKGSGYHLDQVLLGIITFIGGVFGLPWMCAATVRTLCHVSSLSVYSRYHAPGEKPKLVKVREQRVTNIAVNLLLGLSLLWGPLLRLIPMAVLFGIFLYVGVSALSSLQLYRRMKLLFIPVKHHPSTGYVRRVRTIKMHLFTVIQVLLLALMFGLKLSSAAIAFPLFVILLIPVRLRIMNYFFSEHELEELPSPRWVGLKCRSVIRQLPSNKSKETQQGLKVKPNPADNSLPDNEVHSYASTVRQNEELTTNLYCLFESLPQAEVRVPQAKVIVSQGSTEIPTGQDKGSTGEKVGLMFPQGKVLDPVCHQLFEFYRSKESELKTFSRELIPVVIWTYLSALSTSGKKSVRGLEAFLLGVYNLETTLPDGKPNVKTFRIPTFSQPSIYHEKSFGFTIDIKDTSSTMVQHALGTQEIGPMVVHWSGERDLIVKGSAASSILQAILSTVLQTFTTEIAELTTQSHHWFCKSCSRIATTGFLSLGDIQSQEETAFSLSDSPEPRRRHSQYGDLPPRLAVSPSLIIEMLSGLYYVTFNSQPHLGLKAIYDLHYRASYELYADVLLVTSAMTNSLQTVVSSSRDSLRGMMAVTPSTSAHSISKSAITNASFRAKKLPDDISIVQDEDASKLATIDEDSIETTTSKAAAKSSKFNLAKAILKGDKSKPKDTKRDSIDHKTSLTNGDAPDSVHVGVVKNNSRVVVDNIEMQPYNRKNVDHDNNDDKAASSPLIPKPRSTGSISKEMKVKLQDHQRNPSGSSVNSDNYSTNL</sequence>
<feature type="compositionally biased region" description="Low complexity" evidence="15">
    <location>
        <begin position="1766"/>
        <end position="1781"/>
    </location>
</feature>
<dbReference type="FunFam" id="1.10.287.570:FF:000001">
    <property type="entry name" value="Anion exchange protein"/>
    <property type="match status" value="1"/>
</dbReference>
<dbReference type="PANTHER" id="PTHR11453">
    <property type="entry name" value="ANION EXCHANGE PROTEIN"/>
    <property type="match status" value="1"/>
</dbReference>
<dbReference type="FunFam" id="3.40.930.10:FF:000020">
    <property type="entry name" value="Anion exchange protein"/>
    <property type="match status" value="1"/>
</dbReference>
<dbReference type="PRINTS" id="PR01231">
    <property type="entry name" value="HCO3TRNSPORT"/>
</dbReference>
<dbReference type="InterPro" id="IPR016152">
    <property type="entry name" value="PTrfase/Anion_transptr"/>
</dbReference>
<dbReference type="PROSITE" id="PS50007">
    <property type="entry name" value="PIPLC_X_DOMAIN"/>
    <property type="match status" value="1"/>
</dbReference>
<keyword evidence="7" id="KW-0039">Anion exchange</keyword>
<evidence type="ECO:0000256" key="14">
    <source>
        <dbReference type="RuleBase" id="RU362035"/>
    </source>
</evidence>
<evidence type="ECO:0000256" key="5">
    <source>
        <dbReference type="ARBA" id="ARBA00022475"/>
    </source>
</evidence>
<keyword evidence="10 14" id="KW-0406">Ion transport</keyword>
<dbReference type="GO" id="GO:0005829">
    <property type="term" value="C:cytosol"/>
    <property type="evidence" value="ECO:0007669"/>
    <property type="project" value="UniProtKB-SubCell"/>
</dbReference>
<name>K1P9X1_MAGGI</name>
<feature type="transmembrane region" description="Helical" evidence="14">
    <location>
        <begin position="800"/>
        <end position="822"/>
    </location>
</feature>
<feature type="region of interest" description="Disordered" evidence="15">
    <location>
        <begin position="1571"/>
        <end position="1591"/>
    </location>
</feature>
<keyword evidence="8 14" id="KW-0812">Transmembrane</keyword>
<feature type="compositionally biased region" description="Basic and acidic residues" evidence="15">
    <location>
        <begin position="548"/>
        <end position="557"/>
    </location>
</feature>
<protein>
    <recommendedName>
        <fullName evidence="14">Anion exchange protein</fullName>
    </recommendedName>
</protein>
<evidence type="ECO:0000256" key="15">
    <source>
        <dbReference type="SAM" id="MobiDB-lite"/>
    </source>
</evidence>
<feature type="transmembrane region" description="Helical" evidence="14">
    <location>
        <begin position="1088"/>
        <end position="1108"/>
    </location>
</feature>
<comment type="similarity">
    <text evidence="3 14">Belongs to the anion exchanger (TC 2.A.31) family.</text>
</comment>
<evidence type="ECO:0000256" key="11">
    <source>
        <dbReference type="ARBA" id="ARBA00023136"/>
    </source>
</evidence>
<feature type="transmembrane region" description="Helical" evidence="14">
    <location>
        <begin position="1050"/>
        <end position="1067"/>
    </location>
</feature>
<dbReference type="NCBIfam" id="TIGR00834">
    <property type="entry name" value="ae"/>
    <property type="match status" value="1"/>
</dbReference>
<feature type="compositionally biased region" description="Polar residues" evidence="15">
    <location>
        <begin position="277"/>
        <end position="286"/>
    </location>
</feature>
<keyword evidence="9 14" id="KW-1133">Transmembrane helix</keyword>
<feature type="region of interest" description="Disordered" evidence="15">
    <location>
        <begin position="1293"/>
        <end position="1315"/>
    </location>
</feature>
<dbReference type="InterPro" id="IPR001717">
    <property type="entry name" value="Anion_exchange"/>
</dbReference>
<dbReference type="GO" id="GO:0005886">
    <property type="term" value="C:plasma membrane"/>
    <property type="evidence" value="ECO:0007669"/>
    <property type="project" value="UniProtKB-SubCell"/>
</dbReference>
<evidence type="ECO:0000256" key="8">
    <source>
        <dbReference type="ARBA" id="ARBA00022692"/>
    </source>
</evidence>
<dbReference type="GO" id="GO:0051453">
    <property type="term" value="P:regulation of intracellular pH"/>
    <property type="evidence" value="ECO:0007669"/>
    <property type="project" value="TreeGrafter"/>
</dbReference>
<evidence type="ECO:0000256" key="9">
    <source>
        <dbReference type="ARBA" id="ARBA00022989"/>
    </source>
</evidence>
<keyword evidence="6" id="KW-0963">Cytoplasm</keyword>
<evidence type="ECO:0000256" key="6">
    <source>
        <dbReference type="ARBA" id="ARBA00022490"/>
    </source>
</evidence>
<evidence type="ECO:0000256" key="1">
    <source>
        <dbReference type="ARBA" id="ARBA00004514"/>
    </source>
</evidence>
<proteinExistence type="inferred from homology"/>
<feature type="region of interest" description="Disordered" evidence="15">
    <location>
        <begin position="534"/>
        <end position="557"/>
    </location>
</feature>
<evidence type="ECO:0000259" key="16">
    <source>
        <dbReference type="Pfam" id="PF00955"/>
    </source>
</evidence>
<evidence type="ECO:0000259" key="17">
    <source>
        <dbReference type="Pfam" id="PF07565"/>
    </source>
</evidence>
<feature type="compositionally biased region" description="Basic and acidic residues" evidence="15">
    <location>
        <begin position="1790"/>
        <end position="1801"/>
    </location>
</feature>
<feature type="transmembrane region" description="Helical" evidence="14">
    <location>
        <begin position="760"/>
        <end position="779"/>
    </location>
</feature>
<feature type="compositionally biased region" description="Acidic residues" evidence="15">
    <location>
        <begin position="86"/>
        <end position="98"/>
    </location>
</feature>
<feature type="region of interest" description="Disordered" evidence="15">
    <location>
        <begin position="23"/>
        <end position="110"/>
    </location>
</feature>
<dbReference type="InterPro" id="IPR011531">
    <property type="entry name" value="HCO3_transpt-like_TM_dom"/>
</dbReference>
<evidence type="ECO:0000256" key="3">
    <source>
        <dbReference type="ARBA" id="ARBA00010993"/>
    </source>
</evidence>
<keyword evidence="11 14" id="KW-0472">Membrane</keyword>
<dbReference type="PRINTS" id="PR00165">
    <property type="entry name" value="ANIONEXCHNGR"/>
</dbReference>
<dbReference type="FunCoup" id="K1P9X1">
    <property type="interactions" value="190"/>
</dbReference>
<reference evidence="18" key="1">
    <citation type="journal article" date="2012" name="Nature">
        <title>The oyster genome reveals stress adaptation and complexity of shell formation.</title>
        <authorList>
            <person name="Zhang G."/>
            <person name="Fang X."/>
            <person name="Guo X."/>
            <person name="Li L."/>
            <person name="Luo R."/>
            <person name="Xu F."/>
            <person name="Yang P."/>
            <person name="Zhang L."/>
            <person name="Wang X."/>
            <person name="Qi H."/>
            <person name="Xiong Z."/>
            <person name="Que H."/>
            <person name="Xie Y."/>
            <person name="Holland P.W."/>
            <person name="Paps J."/>
            <person name="Zhu Y."/>
            <person name="Wu F."/>
            <person name="Chen Y."/>
            <person name="Wang J."/>
            <person name="Peng C."/>
            <person name="Meng J."/>
            <person name="Yang L."/>
            <person name="Liu J."/>
            <person name="Wen B."/>
            <person name="Zhang N."/>
            <person name="Huang Z."/>
            <person name="Zhu Q."/>
            <person name="Feng Y."/>
            <person name="Mount A."/>
            <person name="Hedgecock D."/>
            <person name="Xu Z."/>
            <person name="Liu Y."/>
            <person name="Domazet-Loso T."/>
            <person name="Du Y."/>
            <person name="Sun X."/>
            <person name="Zhang S."/>
            <person name="Liu B."/>
            <person name="Cheng P."/>
            <person name="Jiang X."/>
            <person name="Li J."/>
            <person name="Fan D."/>
            <person name="Wang W."/>
            <person name="Fu W."/>
            <person name="Wang T."/>
            <person name="Wang B."/>
            <person name="Zhang J."/>
            <person name="Peng Z."/>
            <person name="Li Y."/>
            <person name="Li N."/>
            <person name="Wang J."/>
            <person name="Chen M."/>
            <person name="He Y."/>
            <person name="Tan F."/>
            <person name="Song X."/>
            <person name="Zheng Q."/>
            <person name="Huang R."/>
            <person name="Yang H."/>
            <person name="Du X."/>
            <person name="Chen L."/>
            <person name="Yang M."/>
            <person name="Gaffney P.M."/>
            <person name="Wang S."/>
            <person name="Luo L."/>
            <person name="She Z."/>
            <person name="Ming Y."/>
            <person name="Huang W."/>
            <person name="Zhang S."/>
            <person name="Huang B."/>
            <person name="Zhang Y."/>
            <person name="Qu T."/>
            <person name="Ni P."/>
            <person name="Miao G."/>
            <person name="Wang J."/>
            <person name="Wang Q."/>
            <person name="Steinberg C.E."/>
            <person name="Wang H."/>
            <person name="Li N."/>
            <person name="Qian L."/>
            <person name="Zhang G."/>
            <person name="Li Y."/>
            <person name="Yang H."/>
            <person name="Liu X."/>
            <person name="Wang J."/>
            <person name="Yin Y."/>
            <person name="Wang J."/>
        </authorList>
    </citation>
    <scope>NUCLEOTIDE SEQUENCE [LARGE SCALE GENOMIC DNA]</scope>
    <source>
        <strain evidence="18">05x7-T-G4-1.051#20</strain>
    </source>
</reference>
<feature type="transmembrane region" description="Helical" evidence="14">
    <location>
        <begin position="1173"/>
        <end position="1193"/>
    </location>
</feature>
<feature type="compositionally biased region" description="Basic and acidic residues" evidence="15">
    <location>
        <begin position="1738"/>
        <end position="1755"/>
    </location>
</feature>
<dbReference type="InterPro" id="IPR013769">
    <property type="entry name" value="Band3_cytoplasmic_dom"/>
</dbReference>
<dbReference type="Pfam" id="PF00955">
    <property type="entry name" value="HCO3_cotransp"/>
    <property type="match status" value="1"/>
</dbReference>
<feature type="domain" description="Band 3 cytoplasmic" evidence="17">
    <location>
        <begin position="406"/>
        <end position="708"/>
    </location>
</feature>
<feature type="region of interest" description="Disordered" evidence="15">
    <location>
        <begin position="234"/>
        <end position="312"/>
    </location>
</feature>
<feature type="compositionally biased region" description="Basic residues" evidence="15">
    <location>
        <begin position="33"/>
        <end position="69"/>
    </location>
</feature>
<dbReference type="InterPro" id="IPR018619">
    <property type="entry name" value="Hyccin"/>
</dbReference>
<comment type="similarity">
    <text evidence="12">Belongs to the Hyccin family.</text>
</comment>
<evidence type="ECO:0000313" key="18">
    <source>
        <dbReference type="EMBL" id="EKC18228.1"/>
    </source>
</evidence>
<feature type="compositionally biased region" description="Low complexity" evidence="15">
    <location>
        <begin position="99"/>
        <end position="110"/>
    </location>
</feature>
<evidence type="ECO:0000256" key="7">
    <source>
        <dbReference type="ARBA" id="ARBA00022681"/>
    </source>
</evidence>
<keyword evidence="5" id="KW-1003">Cell membrane</keyword>
<comment type="subcellular location">
    <subcellularLocation>
        <location evidence="2">Cell membrane</location>
        <topology evidence="2">Multi-pass membrane protein</topology>
    </subcellularLocation>
    <subcellularLocation>
        <location evidence="1">Cytoplasm</location>
        <location evidence="1">Cytosol</location>
    </subcellularLocation>
    <subcellularLocation>
        <location evidence="14">Membrane</location>
        <topology evidence="14">Multi-pass membrane protein</topology>
    </subcellularLocation>
</comment>
<feature type="transmembrane region" description="Helical" evidence="14">
    <location>
        <begin position="1243"/>
        <end position="1260"/>
    </location>
</feature>
<feature type="compositionally biased region" description="Basic residues" evidence="15">
    <location>
        <begin position="299"/>
        <end position="311"/>
    </location>
</feature>
<feature type="transmembrane region" description="Helical" evidence="14">
    <location>
        <begin position="842"/>
        <end position="863"/>
    </location>
</feature>
<evidence type="ECO:0000256" key="13">
    <source>
        <dbReference type="ARBA" id="ARBA00049347"/>
    </source>
</evidence>
<feature type="compositionally biased region" description="Low complexity" evidence="15">
    <location>
        <begin position="287"/>
        <end position="298"/>
    </location>
</feature>
<dbReference type="HOGENOM" id="CLU_002289_1_0_1"/>
<dbReference type="GO" id="GO:0008509">
    <property type="term" value="F:monoatomic anion transmembrane transporter activity"/>
    <property type="evidence" value="ECO:0007669"/>
    <property type="project" value="InterPro"/>
</dbReference>
<evidence type="ECO:0000256" key="2">
    <source>
        <dbReference type="ARBA" id="ARBA00004651"/>
    </source>
</evidence>
<accession>K1P9X1</accession>
<feature type="compositionally biased region" description="Basic and acidic residues" evidence="15">
    <location>
        <begin position="1818"/>
        <end position="1829"/>
    </location>
</feature>
<organism evidence="18">
    <name type="scientific">Magallana gigas</name>
    <name type="common">Pacific oyster</name>
    <name type="synonym">Crassostrea gigas</name>
    <dbReference type="NCBI Taxonomy" id="29159"/>
    <lineage>
        <taxon>Eukaryota</taxon>
        <taxon>Metazoa</taxon>
        <taxon>Spiralia</taxon>
        <taxon>Lophotrochozoa</taxon>
        <taxon>Mollusca</taxon>
        <taxon>Bivalvia</taxon>
        <taxon>Autobranchia</taxon>
        <taxon>Pteriomorphia</taxon>
        <taxon>Ostreida</taxon>
        <taxon>Ostreoidea</taxon>
        <taxon>Ostreidae</taxon>
        <taxon>Magallana</taxon>
    </lineage>
</organism>
<feature type="transmembrane region" description="Helical" evidence="14">
    <location>
        <begin position="995"/>
        <end position="1015"/>
    </location>
</feature>
<feature type="compositionally biased region" description="Polar residues" evidence="15">
    <location>
        <begin position="1830"/>
        <end position="1845"/>
    </location>
</feature>
<feature type="compositionally biased region" description="Polar residues" evidence="15">
    <location>
        <begin position="180"/>
        <end position="195"/>
    </location>
</feature>
<dbReference type="InParanoid" id="K1P9X1"/>
<dbReference type="Pfam" id="PF09790">
    <property type="entry name" value="Hyccin"/>
    <property type="match status" value="1"/>
</dbReference>
<evidence type="ECO:0000256" key="10">
    <source>
        <dbReference type="ARBA" id="ARBA00023065"/>
    </source>
</evidence>
<dbReference type="PANTHER" id="PTHR11453:SF47">
    <property type="entry name" value="ANION EXCHANGE PROTEIN"/>
    <property type="match status" value="1"/>
</dbReference>
<evidence type="ECO:0000256" key="12">
    <source>
        <dbReference type="ARBA" id="ARBA00034482"/>
    </source>
</evidence>
<dbReference type="InterPro" id="IPR003020">
    <property type="entry name" value="HCO3_transpt_euk"/>
</dbReference>
<feature type="transmembrane region" description="Helical" evidence="14">
    <location>
        <begin position="870"/>
        <end position="888"/>
    </location>
</feature>
<dbReference type="GO" id="GO:0005452">
    <property type="term" value="F:solute:inorganic anion antiporter activity"/>
    <property type="evidence" value="ECO:0007669"/>
    <property type="project" value="InterPro"/>
</dbReference>
<dbReference type="GO" id="GO:0015701">
    <property type="term" value="P:bicarbonate transport"/>
    <property type="evidence" value="ECO:0007669"/>
    <property type="project" value="TreeGrafter"/>
</dbReference>
<dbReference type="EMBL" id="JH819023">
    <property type="protein sequence ID" value="EKC18228.1"/>
    <property type="molecule type" value="Genomic_DNA"/>
</dbReference>
<dbReference type="Gene3D" id="3.40.930.10">
    <property type="entry name" value="Mannitol-specific EII, Chain A"/>
    <property type="match status" value="1"/>
</dbReference>
<feature type="transmembrane region" description="Helical" evidence="14">
    <location>
        <begin position="958"/>
        <end position="975"/>
    </location>
</feature>
<feature type="domain" description="Bicarbonate transporter-like transmembrane" evidence="16">
    <location>
        <begin position="728"/>
        <end position="1273"/>
    </location>
</feature>
<dbReference type="SUPFAM" id="SSF55804">
    <property type="entry name" value="Phoshotransferase/anion transport protein"/>
    <property type="match status" value="1"/>
</dbReference>
<comment type="catalytic activity">
    <reaction evidence="13">
        <text>hydrogencarbonate(in) + chloride(out) = hydrogencarbonate(out) + chloride(in)</text>
        <dbReference type="Rhea" id="RHEA:72363"/>
        <dbReference type="ChEBI" id="CHEBI:17544"/>
        <dbReference type="ChEBI" id="CHEBI:17996"/>
    </reaction>
</comment>